<dbReference type="Pfam" id="PF00249">
    <property type="entry name" value="Myb_DNA-binding"/>
    <property type="match status" value="1"/>
</dbReference>
<dbReference type="NCBIfam" id="TIGR01557">
    <property type="entry name" value="myb_SHAQKYF"/>
    <property type="match status" value="1"/>
</dbReference>
<dbReference type="InterPro" id="IPR011006">
    <property type="entry name" value="CheY-like_superfamily"/>
</dbReference>
<dbReference type="InterPro" id="IPR009057">
    <property type="entry name" value="Homeodomain-like_sf"/>
</dbReference>
<dbReference type="SMART" id="SM00448">
    <property type="entry name" value="REC"/>
    <property type="match status" value="1"/>
</dbReference>
<dbReference type="SUPFAM" id="SSF46689">
    <property type="entry name" value="Homeodomain-like"/>
    <property type="match status" value="1"/>
</dbReference>
<comment type="subcellular location">
    <subcellularLocation>
        <location evidence="1">Nucleus</location>
    </subcellularLocation>
</comment>
<keyword evidence="5" id="KW-0539">Nucleus</keyword>
<dbReference type="PROSITE" id="PS50110">
    <property type="entry name" value="RESPONSE_REGULATORY"/>
    <property type="match status" value="1"/>
</dbReference>
<dbReference type="GO" id="GO:0045893">
    <property type="term" value="P:positive regulation of DNA-templated transcription"/>
    <property type="evidence" value="ECO:0007669"/>
    <property type="project" value="InterPro"/>
</dbReference>
<dbReference type="InterPro" id="IPR001005">
    <property type="entry name" value="SANT/Myb"/>
</dbReference>
<dbReference type="GO" id="GO:0000160">
    <property type="term" value="P:phosphorelay signal transduction system"/>
    <property type="evidence" value="ECO:0007669"/>
    <property type="project" value="InterPro"/>
</dbReference>
<evidence type="ECO:0000256" key="6">
    <source>
        <dbReference type="PROSITE-ProRule" id="PRU00169"/>
    </source>
</evidence>
<evidence type="ECO:0000259" key="9">
    <source>
        <dbReference type="PROSITE" id="PS51294"/>
    </source>
</evidence>
<dbReference type="OrthoDB" id="1907052at2759"/>
<dbReference type="FunFam" id="1.10.10.60:FF:000007">
    <property type="entry name" value="Two-component response regulator"/>
    <property type="match status" value="1"/>
</dbReference>
<dbReference type="PANTHER" id="PTHR31312">
    <property type="entry name" value="TRANSCRIPTION ACTIVATOR GLK1"/>
    <property type="match status" value="1"/>
</dbReference>
<organism evidence="10 11">
    <name type="scientific">Carex littledalei</name>
    <dbReference type="NCBI Taxonomy" id="544730"/>
    <lineage>
        <taxon>Eukaryota</taxon>
        <taxon>Viridiplantae</taxon>
        <taxon>Streptophyta</taxon>
        <taxon>Embryophyta</taxon>
        <taxon>Tracheophyta</taxon>
        <taxon>Spermatophyta</taxon>
        <taxon>Magnoliopsida</taxon>
        <taxon>Liliopsida</taxon>
        <taxon>Poales</taxon>
        <taxon>Cyperaceae</taxon>
        <taxon>Cyperoideae</taxon>
        <taxon>Cariceae</taxon>
        <taxon>Carex</taxon>
        <taxon>Carex subgen. Euthyceras</taxon>
    </lineage>
</organism>
<dbReference type="GO" id="GO:0003700">
    <property type="term" value="F:DNA-binding transcription factor activity"/>
    <property type="evidence" value="ECO:0007669"/>
    <property type="project" value="InterPro"/>
</dbReference>
<accession>A0A833R6U8</accession>
<dbReference type="InterPro" id="IPR001789">
    <property type="entry name" value="Sig_transdc_resp-reg_receiver"/>
</dbReference>
<evidence type="ECO:0000256" key="4">
    <source>
        <dbReference type="ARBA" id="ARBA00023163"/>
    </source>
</evidence>
<feature type="region of interest" description="Disordered" evidence="7">
    <location>
        <begin position="171"/>
        <end position="289"/>
    </location>
</feature>
<keyword evidence="4" id="KW-0804">Transcription</keyword>
<protein>
    <submittedName>
        <fullName evidence="10">Two-component response regulator-like APRR2</fullName>
    </submittedName>
</protein>
<proteinExistence type="predicted"/>
<dbReference type="SUPFAM" id="SSF52172">
    <property type="entry name" value="CheY-like"/>
    <property type="match status" value="1"/>
</dbReference>
<dbReference type="InterPro" id="IPR006447">
    <property type="entry name" value="Myb_dom_plants"/>
</dbReference>
<feature type="compositionally biased region" description="Basic and acidic residues" evidence="7">
    <location>
        <begin position="208"/>
        <end position="218"/>
    </location>
</feature>
<feature type="domain" description="Response regulatory" evidence="8">
    <location>
        <begin position="25"/>
        <end position="138"/>
    </location>
</feature>
<dbReference type="InterPro" id="IPR017930">
    <property type="entry name" value="Myb_dom"/>
</dbReference>
<evidence type="ECO:0000313" key="10">
    <source>
        <dbReference type="EMBL" id="KAF3335477.1"/>
    </source>
</evidence>
<evidence type="ECO:0000256" key="1">
    <source>
        <dbReference type="ARBA" id="ARBA00004123"/>
    </source>
</evidence>
<feature type="domain" description="HTH myb-type" evidence="9">
    <location>
        <begin position="283"/>
        <end position="342"/>
    </location>
</feature>
<keyword evidence="2" id="KW-0805">Transcription regulation</keyword>
<gene>
    <name evidence="10" type="ORF">FCM35_KLT19984</name>
</gene>
<comment type="caution">
    <text evidence="6">Lacks conserved residue(s) required for the propagation of feature annotation.</text>
</comment>
<feature type="compositionally biased region" description="Basic and acidic residues" evidence="7">
    <location>
        <begin position="229"/>
        <end position="242"/>
    </location>
</feature>
<dbReference type="Gene3D" id="1.10.10.60">
    <property type="entry name" value="Homeodomain-like"/>
    <property type="match status" value="1"/>
</dbReference>
<dbReference type="GO" id="GO:0005634">
    <property type="term" value="C:nucleus"/>
    <property type="evidence" value="ECO:0007669"/>
    <property type="project" value="UniProtKB-SubCell"/>
</dbReference>
<evidence type="ECO:0000313" key="11">
    <source>
        <dbReference type="Proteomes" id="UP000623129"/>
    </source>
</evidence>
<sequence>MVCSQEIREYDHELQLWKDFPKGLRVLLLCNDTDSASHTQTKLEQMDYIVSWYRNFEEGQKAISEKSESFHVAVLEVTTDNCSHSYKFLEAACTLPVIVISSDSSLSTMLKCIALGAAEFLQKPLSEDKLRNIWQHVIHKAFSSKDECDTTVRTLKPIKEMVVSMFQVNQEENVERSENEIPEKLTRPSTPQLESKLRISSNNEESEERNNKSVEKTCNDSVLAPSKNQNEEVKELTKHEEEVNSIEISKSDACSSVKERHGSCCPTGSNKKKIGSSSQSSKDNKKSKVDWTPELHKRFVKAVEQLGIDRAIPSKILDLMKVEGLTRHNIASHLQKYRMHRRHILPKEEERYKTPRDTWPKSYMQRPIVAAQPPFHQFYTVPPYSPWYHHQNYYRPFQPWHVPVQENWSWKSNYPAVNADTWGCPVWMPYAHCHIPSPMLPPTCNKNGTENNSYNGFSLDEDVLDKVVKEALAKPWAPLPLGLTPPSTESVLSELHRLGIHTVPVLPNTPRTNHSLP</sequence>
<dbReference type="PROSITE" id="PS51294">
    <property type="entry name" value="HTH_MYB"/>
    <property type="match status" value="1"/>
</dbReference>
<evidence type="ECO:0000256" key="7">
    <source>
        <dbReference type="SAM" id="MobiDB-lite"/>
    </source>
</evidence>
<dbReference type="AlphaFoldDB" id="A0A833R6U8"/>
<dbReference type="InterPro" id="IPR044825">
    <property type="entry name" value="GLK1/2-like"/>
</dbReference>
<evidence type="ECO:0000256" key="2">
    <source>
        <dbReference type="ARBA" id="ARBA00023015"/>
    </source>
</evidence>
<keyword evidence="3" id="KW-0238">DNA-binding</keyword>
<evidence type="ECO:0000256" key="5">
    <source>
        <dbReference type="ARBA" id="ARBA00023242"/>
    </source>
</evidence>
<name>A0A833R6U8_9POAL</name>
<dbReference type="GO" id="GO:0000976">
    <property type="term" value="F:transcription cis-regulatory region binding"/>
    <property type="evidence" value="ECO:0007669"/>
    <property type="project" value="TreeGrafter"/>
</dbReference>
<dbReference type="EMBL" id="SWLB01000008">
    <property type="protein sequence ID" value="KAF3335477.1"/>
    <property type="molecule type" value="Genomic_DNA"/>
</dbReference>
<feature type="compositionally biased region" description="Basic and acidic residues" evidence="7">
    <location>
        <begin position="173"/>
        <end position="186"/>
    </location>
</feature>
<comment type="caution">
    <text evidence="10">The sequence shown here is derived from an EMBL/GenBank/DDBJ whole genome shotgun (WGS) entry which is preliminary data.</text>
</comment>
<evidence type="ECO:0000259" key="8">
    <source>
        <dbReference type="PROSITE" id="PS50110"/>
    </source>
</evidence>
<reference evidence="10" key="1">
    <citation type="submission" date="2020-01" db="EMBL/GenBank/DDBJ databases">
        <title>Genome sequence of Kobresia littledalei, the first chromosome-level genome in the family Cyperaceae.</title>
        <authorList>
            <person name="Qu G."/>
        </authorList>
    </citation>
    <scope>NUCLEOTIDE SEQUENCE</scope>
    <source>
        <strain evidence="10">C.B.Clarke</strain>
        <tissue evidence="10">Leaf</tissue>
    </source>
</reference>
<keyword evidence="11" id="KW-1185">Reference proteome</keyword>
<dbReference type="PANTHER" id="PTHR31312:SF4">
    <property type="entry name" value="TWO-COMPONENT RESPONSE REGULATOR-LIKE APRR2"/>
    <property type="match status" value="1"/>
</dbReference>
<evidence type="ECO:0000256" key="3">
    <source>
        <dbReference type="ARBA" id="ARBA00023125"/>
    </source>
</evidence>
<dbReference type="Gene3D" id="3.40.50.2300">
    <property type="match status" value="1"/>
</dbReference>
<dbReference type="Proteomes" id="UP000623129">
    <property type="component" value="Unassembled WGS sequence"/>
</dbReference>